<proteinExistence type="predicted"/>
<evidence type="ECO:0000313" key="5">
    <source>
        <dbReference type="Proteomes" id="UP000480222"/>
    </source>
</evidence>
<dbReference type="Proteomes" id="UP000480222">
    <property type="component" value="Unassembled WGS sequence"/>
</dbReference>
<protein>
    <submittedName>
        <fullName evidence="4">Anti-sigma factor</fullName>
    </submittedName>
</protein>
<dbReference type="Pfam" id="PF13490">
    <property type="entry name" value="zf-HC2"/>
    <property type="match status" value="1"/>
</dbReference>
<organism evidence="4 5">
    <name type="scientific">Corynebacterium diphtheriae</name>
    <dbReference type="NCBI Taxonomy" id="1717"/>
    <lineage>
        <taxon>Bacteria</taxon>
        <taxon>Bacillati</taxon>
        <taxon>Actinomycetota</taxon>
        <taxon>Actinomycetes</taxon>
        <taxon>Mycobacteriales</taxon>
        <taxon>Corynebacteriaceae</taxon>
        <taxon>Corynebacterium</taxon>
    </lineage>
</organism>
<evidence type="ECO:0000256" key="1">
    <source>
        <dbReference type="ARBA" id="ARBA00023015"/>
    </source>
</evidence>
<dbReference type="AlphaFoldDB" id="A0A0D6FW32"/>
<keyword evidence="2" id="KW-0804">Transcription</keyword>
<evidence type="ECO:0000313" key="4">
    <source>
        <dbReference type="EMBL" id="CAB0599479.1"/>
    </source>
</evidence>
<dbReference type="GeneID" id="29422200"/>
<accession>A0A0D6FW32</accession>
<evidence type="ECO:0000259" key="3">
    <source>
        <dbReference type="Pfam" id="PF13490"/>
    </source>
</evidence>
<feature type="domain" description="Putative zinc-finger" evidence="3">
    <location>
        <begin position="23"/>
        <end position="52"/>
    </location>
</feature>
<gene>
    <name evidence="4" type="ORF">CIP107547_01176</name>
</gene>
<keyword evidence="1" id="KW-0805">Transcription regulation</keyword>
<comment type="caution">
    <text evidence="4">The sequence shown here is derived from an EMBL/GenBank/DDBJ whole genome shotgun (WGS) entry which is preliminary data.</text>
</comment>
<dbReference type="KEGG" id="cdip:ERS451417_00898"/>
<dbReference type="InterPro" id="IPR041916">
    <property type="entry name" value="Anti_sigma_zinc_sf"/>
</dbReference>
<name>A0A0D6FW32_CORDP</name>
<reference evidence="4 5" key="1">
    <citation type="submission" date="2020-02" db="EMBL/GenBank/DDBJ databases">
        <authorList>
            <person name="Brisse S."/>
        </authorList>
    </citation>
    <scope>NUCLEOTIDE SEQUENCE [LARGE SCALE GENOMIC DNA]</scope>
    <source>
        <strain evidence="4">CIP107547</strain>
    </source>
</reference>
<dbReference type="EMBL" id="CADDAV010000015">
    <property type="protein sequence ID" value="CAB0599479.1"/>
    <property type="molecule type" value="Genomic_DNA"/>
</dbReference>
<dbReference type="RefSeq" id="WP_003850985.1">
    <property type="nucleotide sequence ID" value="NZ_CAJDXI010000002.1"/>
</dbReference>
<dbReference type="OMA" id="MARNIRK"/>
<sequence length="137" mass="15440">MKKEHSPKNKVRHFASVEHLNPEAVAAFVDNELSPAAAHRAKIHLVHCPECREEIHRQRRAADRLRDGNNSDMRPSSDLIAKLQSIAACCPDGPTAEEVPLSPQSLLDKLDGVARNIYKTTKTLREARNEALRQYDR</sequence>
<evidence type="ECO:0000256" key="2">
    <source>
        <dbReference type="ARBA" id="ARBA00023163"/>
    </source>
</evidence>
<dbReference type="InterPro" id="IPR027383">
    <property type="entry name" value="Znf_put"/>
</dbReference>
<dbReference type="Gene3D" id="1.10.10.1320">
    <property type="entry name" value="Anti-sigma factor, zinc-finger domain"/>
    <property type="match status" value="1"/>
</dbReference>